<dbReference type="EMBL" id="BQKI01000079">
    <property type="protein sequence ID" value="GJN26243.1"/>
    <property type="molecule type" value="Genomic_DNA"/>
</dbReference>
<protein>
    <submittedName>
        <fullName evidence="1">Uncharacterized protein</fullName>
    </submittedName>
</protein>
<sequence>MAINSAATLRISRATGGGVISRSTNTPRSAGIVRFFPDPDGRQVTTTKLRLSCAAPQRSAVPDDEDKWWTTPLRPEDLEELVAIRDALIGDPLWPLWLALH</sequence>
<accession>A0AAV5EUY0</accession>
<dbReference type="AlphaFoldDB" id="A0AAV5EUY0"/>
<organism evidence="1 2">
    <name type="scientific">Eleusine coracana subsp. coracana</name>
    <dbReference type="NCBI Taxonomy" id="191504"/>
    <lineage>
        <taxon>Eukaryota</taxon>
        <taxon>Viridiplantae</taxon>
        <taxon>Streptophyta</taxon>
        <taxon>Embryophyta</taxon>
        <taxon>Tracheophyta</taxon>
        <taxon>Spermatophyta</taxon>
        <taxon>Magnoliopsida</taxon>
        <taxon>Liliopsida</taxon>
        <taxon>Poales</taxon>
        <taxon>Poaceae</taxon>
        <taxon>PACMAD clade</taxon>
        <taxon>Chloridoideae</taxon>
        <taxon>Cynodonteae</taxon>
        <taxon>Eleusininae</taxon>
        <taxon>Eleusine</taxon>
    </lineage>
</organism>
<dbReference type="Proteomes" id="UP001054889">
    <property type="component" value="Unassembled WGS sequence"/>
</dbReference>
<proteinExistence type="predicted"/>
<name>A0AAV5EUY0_ELECO</name>
<keyword evidence="2" id="KW-1185">Reference proteome</keyword>
<evidence type="ECO:0000313" key="2">
    <source>
        <dbReference type="Proteomes" id="UP001054889"/>
    </source>
</evidence>
<reference evidence="1" key="2">
    <citation type="submission" date="2021-12" db="EMBL/GenBank/DDBJ databases">
        <title>Resequencing data analysis of finger millet.</title>
        <authorList>
            <person name="Hatakeyama M."/>
            <person name="Aluri S."/>
            <person name="Balachadran M.T."/>
            <person name="Sivarajan S.R."/>
            <person name="Poveda L."/>
            <person name="Shimizu-Inatsugi R."/>
            <person name="Schlapbach R."/>
            <person name="Sreeman S.M."/>
            <person name="Shimizu K.K."/>
        </authorList>
    </citation>
    <scope>NUCLEOTIDE SEQUENCE</scope>
</reference>
<reference evidence="1" key="1">
    <citation type="journal article" date="2018" name="DNA Res.">
        <title>Multiple hybrid de novo genome assembly of finger millet, an orphan allotetraploid crop.</title>
        <authorList>
            <person name="Hatakeyama M."/>
            <person name="Aluri S."/>
            <person name="Balachadran M.T."/>
            <person name="Sivarajan S.R."/>
            <person name="Patrignani A."/>
            <person name="Gruter S."/>
            <person name="Poveda L."/>
            <person name="Shimizu-Inatsugi R."/>
            <person name="Baeten J."/>
            <person name="Francoijs K.J."/>
            <person name="Nataraja K.N."/>
            <person name="Reddy Y.A.N."/>
            <person name="Phadnis S."/>
            <person name="Ravikumar R.L."/>
            <person name="Schlapbach R."/>
            <person name="Sreeman S.M."/>
            <person name="Shimizu K.K."/>
        </authorList>
    </citation>
    <scope>NUCLEOTIDE SEQUENCE</scope>
</reference>
<comment type="caution">
    <text evidence="1">The sequence shown here is derived from an EMBL/GenBank/DDBJ whole genome shotgun (WGS) entry which is preliminary data.</text>
</comment>
<evidence type="ECO:0000313" key="1">
    <source>
        <dbReference type="EMBL" id="GJN26243.1"/>
    </source>
</evidence>
<gene>
    <name evidence="1" type="primary">gb14161</name>
    <name evidence="1" type="ORF">PR202_gb14161</name>
</gene>